<dbReference type="InterPro" id="IPR009056">
    <property type="entry name" value="Cyt_c-like_dom"/>
</dbReference>
<accession>A0A084EKJ7</accession>
<keyword evidence="9" id="KW-1015">Disulfide bond</keyword>
<feature type="binding site" evidence="12">
    <location>
        <position position="261"/>
    </location>
    <ligand>
        <name>Ca(2+)</name>
        <dbReference type="ChEBI" id="CHEBI:29108"/>
    </ligand>
</feature>
<dbReference type="Gene3D" id="2.140.10.10">
    <property type="entry name" value="Quinoprotein alcohol dehydrogenase-like superfamily"/>
    <property type="match status" value="1"/>
</dbReference>
<dbReference type="GO" id="GO:0020037">
    <property type="term" value="F:heme binding"/>
    <property type="evidence" value="ECO:0007669"/>
    <property type="project" value="InterPro"/>
</dbReference>
<dbReference type="InterPro" id="IPR011047">
    <property type="entry name" value="Quinoprotein_ADH-like_sf"/>
</dbReference>
<dbReference type="Proteomes" id="UP000028534">
    <property type="component" value="Unassembled WGS sequence"/>
</dbReference>
<keyword evidence="8 12" id="KW-0408">Iron</keyword>
<dbReference type="GO" id="GO:0016020">
    <property type="term" value="C:membrane"/>
    <property type="evidence" value="ECO:0007669"/>
    <property type="project" value="InterPro"/>
</dbReference>
<organism evidence="15 16">
    <name type="scientific">Sphingobium yanoikuyae</name>
    <name type="common">Sphingomonas yanoikuyae</name>
    <dbReference type="NCBI Taxonomy" id="13690"/>
    <lineage>
        <taxon>Bacteria</taxon>
        <taxon>Pseudomonadati</taxon>
        <taxon>Pseudomonadota</taxon>
        <taxon>Alphaproteobacteria</taxon>
        <taxon>Sphingomonadales</taxon>
        <taxon>Sphingomonadaceae</taxon>
        <taxon>Sphingobium</taxon>
    </lineage>
</organism>
<comment type="caution">
    <text evidence="15">The sequence shown here is derived from an EMBL/GenBank/DDBJ whole genome shotgun (WGS) entry which is preliminary data.</text>
</comment>
<feature type="binding site" evidence="11">
    <location>
        <begin position="182"/>
        <end position="183"/>
    </location>
    <ligand>
        <name>pyrroloquinoline quinone</name>
        <dbReference type="ChEBI" id="CHEBI:58442"/>
    </ligand>
</feature>
<evidence type="ECO:0000313" key="15">
    <source>
        <dbReference type="EMBL" id="KEZ18489.1"/>
    </source>
</evidence>
<evidence type="ECO:0000256" key="11">
    <source>
        <dbReference type="PIRSR" id="PIRSR617512-2"/>
    </source>
</evidence>
<keyword evidence="5 12" id="KW-0106">Calcium</keyword>
<protein>
    <submittedName>
        <fullName evidence="15">Methanol/ethanol family PQQ-dependent dehydrogenase</fullName>
    </submittedName>
</protein>
<dbReference type="GO" id="GO:0009055">
    <property type="term" value="F:electron transfer activity"/>
    <property type="evidence" value="ECO:0007669"/>
    <property type="project" value="InterPro"/>
</dbReference>
<dbReference type="PATRIC" id="fig|13690.10.peg.2585"/>
<evidence type="ECO:0000256" key="2">
    <source>
        <dbReference type="ARBA" id="ARBA00022617"/>
    </source>
</evidence>
<evidence type="ECO:0000256" key="13">
    <source>
        <dbReference type="SAM" id="SignalP"/>
    </source>
</evidence>
<keyword evidence="3 12" id="KW-0479">Metal-binding</keyword>
<dbReference type="AlphaFoldDB" id="A0A084EKJ7"/>
<dbReference type="PROSITE" id="PS51007">
    <property type="entry name" value="CYTC"/>
    <property type="match status" value="1"/>
</dbReference>
<name>A0A084EKJ7_SPHYA</name>
<comment type="cofactor">
    <cofactor evidence="11">
        <name>pyrroloquinoline quinone</name>
        <dbReference type="ChEBI" id="CHEBI:58442"/>
    </cofactor>
    <text evidence="11">Binds 1 PQQ group per subunit.</text>
</comment>
<evidence type="ECO:0000256" key="5">
    <source>
        <dbReference type="ARBA" id="ARBA00022837"/>
    </source>
</evidence>
<reference evidence="15 16" key="1">
    <citation type="submission" date="2014-03" db="EMBL/GenBank/DDBJ databases">
        <title>Genome sequence of Sphingobium yanoikuyae B1.</title>
        <authorList>
            <person name="Gan H.M."/>
            <person name="Gan H.Y."/>
            <person name="Savka M.A."/>
        </authorList>
    </citation>
    <scope>NUCLEOTIDE SEQUENCE [LARGE SCALE GENOMIC DNA]</scope>
    <source>
        <strain evidence="15 16">B1</strain>
    </source>
</reference>
<feature type="domain" description="Cytochrome c" evidence="14">
    <location>
        <begin position="593"/>
        <end position="671"/>
    </location>
</feature>
<keyword evidence="4 13" id="KW-0732">Signal</keyword>
<dbReference type="eggNOG" id="COG4993">
    <property type="taxonomic scope" value="Bacteria"/>
</dbReference>
<evidence type="ECO:0000256" key="3">
    <source>
        <dbReference type="ARBA" id="ARBA00022723"/>
    </source>
</evidence>
<comment type="cofactor">
    <cofactor evidence="11">
        <name>heme c</name>
        <dbReference type="ChEBI" id="CHEBI:61717"/>
    </cofactor>
    <text evidence="11">Binds 1 heme c group per subunit.</text>
</comment>
<proteinExistence type="inferred from homology"/>
<dbReference type="SMART" id="SM00564">
    <property type="entry name" value="PQQ"/>
    <property type="match status" value="5"/>
</dbReference>
<evidence type="ECO:0000256" key="6">
    <source>
        <dbReference type="ARBA" id="ARBA00022891"/>
    </source>
</evidence>
<dbReference type="InterPro" id="IPR017512">
    <property type="entry name" value="PQQ_MeOH/EtOH_DH"/>
</dbReference>
<dbReference type="GO" id="GO:0016614">
    <property type="term" value="F:oxidoreductase activity, acting on CH-OH group of donors"/>
    <property type="evidence" value="ECO:0007669"/>
    <property type="project" value="InterPro"/>
</dbReference>
<evidence type="ECO:0000256" key="7">
    <source>
        <dbReference type="ARBA" id="ARBA00023002"/>
    </source>
</evidence>
<dbReference type="PROSITE" id="PS51257">
    <property type="entry name" value="PROKAR_LIPOPROTEIN"/>
    <property type="match status" value="1"/>
</dbReference>
<feature type="binding site" description="axial binding residue" evidence="12">
    <location>
        <position position="649"/>
    </location>
    <ligand>
        <name>heme c</name>
        <dbReference type="ChEBI" id="CHEBI:61717"/>
    </ligand>
    <ligandPart>
        <name>Fe</name>
        <dbReference type="ChEBI" id="CHEBI:18248"/>
    </ligandPart>
</feature>
<comment type="similarity">
    <text evidence="1">Belongs to the bacterial PQQ dehydrogenase family.</text>
</comment>
<comment type="cofactor">
    <cofactor evidence="12">
        <name>Ca(2+)</name>
        <dbReference type="ChEBI" id="CHEBI:29108"/>
    </cofactor>
    <text evidence="12">Binds 1 Ca(2+) ion per subunit.</text>
</comment>
<feature type="active site" description="Proton acceptor" evidence="10">
    <location>
        <position position="306"/>
    </location>
</feature>
<dbReference type="NCBIfam" id="TIGR03075">
    <property type="entry name" value="PQQ_enz_alc_DH"/>
    <property type="match status" value="1"/>
</dbReference>
<feature type="binding site" evidence="12">
    <location>
        <position position="306"/>
    </location>
    <ligand>
        <name>Ca(2+)</name>
        <dbReference type="ChEBI" id="CHEBI:29108"/>
    </ligand>
</feature>
<dbReference type="InterPro" id="IPR018391">
    <property type="entry name" value="PQQ_b-propeller_rpt"/>
</dbReference>
<evidence type="ECO:0000256" key="1">
    <source>
        <dbReference type="ARBA" id="ARBA00008156"/>
    </source>
</evidence>
<keyword evidence="7" id="KW-0560">Oxidoreductase</keyword>
<feature type="chain" id="PRO_5001774262" evidence="13">
    <location>
        <begin position="24"/>
        <end position="695"/>
    </location>
</feature>
<dbReference type="InterPro" id="IPR036909">
    <property type="entry name" value="Cyt_c-like_dom_sf"/>
</dbReference>
<evidence type="ECO:0000256" key="8">
    <source>
        <dbReference type="ARBA" id="ARBA00023004"/>
    </source>
</evidence>
<feature type="binding site" evidence="11">
    <location>
        <position position="241"/>
    </location>
    <ligand>
        <name>pyrroloquinoline quinone</name>
        <dbReference type="ChEBI" id="CHEBI:58442"/>
    </ligand>
</feature>
<evidence type="ECO:0000256" key="12">
    <source>
        <dbReference type="PIRSR" id="PIRSR617512-3"/>
    </source>
</evidence>
<sequence>MRLASLTLPFLALLAACAPSGQARRDGTDWPSYGGIDENHYSPLKDINDHNVSRLGLAWYQDIEGGGSSLTAPIAVDGILYYASGYSVVHAVDAATGHELWTYDPQSWKVADQKMRGAWGSRGIAYDNGAVYVGTIDGRLIAINARTGHKLWSTQTIGKDDERYISGAPWVFNGKVLIGHGGADFAPIRGYVTAYDQKTGKQLWRFHTVPGDPKLGFENKAMAMAAKTWTGEWWKYGGGGTAWNAMAYDPKYNRIYIGVGNGSPWNQKIRSPGGGDNLFLCSIVALDADTGEYVWHYQTNPGETWDFNSAMDMELARLKIDGQERDVLMHAPKNGFFYVIDRATGKLISARNIVPVNWASGIDVKSGRPIENPAARYPGGKAAIVYPSPFGAHNIEAMSFNPDSGLVYIPTMDQGRVYIDPAEPLKGWKHLDGQRLSVGTGAPPPGVTPDRPATSFLLAWNPVTQSEAWRIPMPGLRGGGGTATTAGNLLFQGNAGGKFVAYAATSGKPLWSFDAQTAVMAQPISYRARGRQYVTVIAGSRFPTAIGLPREWNYRTQQWRVLTFALDGKAALPKVDPVDMPVIDDPAFAVDPAKAAIGATVFGQRCSICHGANAVSGGAAPDLLQSGVPLDTASMKDVLHNGILRERGMPRFQELTDDEIAGLQHYFRQRARQVLAAQSAGQPGAQTHRGLNEGQ</sequence>
<dbReference type="EMBL" id="JGVR01000015">
    <property type="protein sequence ID" value="KEZ18489.1"/>
    <property type="molecule type" value="Genomic_DNA"/>
</dbReference>
<evidence type="ECO:0000313" key="16">
    <source>
        <dbReference type="Proteomes" id="UP000028534"/>
    </source>
</evidence>
<dbReference type="Pfam" id="PF13442">
    <property type="entry name" value="Cytochrome_CBB3"/>
    <property type="match status" value="1"/>
</dbReference>
<feature type="signal peptide" evidence="13">
    <location>
        <begin position="1"/>
        <end position="23"/>
    </location>
</feature>
<feature type="binding site" description="covalent" evidence="11">
    <location>
        <position position="606"/>
    </location>
    <ligand>
        <name>heme c</name>
        <dbReference type="ChEBI" id="CHEBI:61717"/>
    </ligand>
</feature>
<dbReference type="InterPro" id="IPR002372">
    <property type="entry name" value="PQQ_rpt_dom"/>
</dbReference>
<dbReference type="GO" id="GO:0005509">
    <property type="term" value="F:calcium ion binding"/>
    <property type="evidence" value="ECO:0007669"/>
    <property type="project" value="InterPro"/>
</dbReference>
<keyword evidence="6 11" id="KW-0634">PQQ</keyword>
<dbReference type="PANTHER" id="PTHR32303">
    <property type="entry name" value="QUINOPROTEIN ALCOHOL DEHYDROGENASE (CYTOCHROME C)"/>
    <property type="match status" value="1"/>
</dbReference>
<dbReference type="PANTHER" id="PTHR32303:SF10">
    <property type="entry name" value="OUTER MEMBRANE PROTEIN ASSEMBLY FACTOR BAMB"/>
    <property type="match status" value="1"/>
</dbReference>
<keyword evidence="2 11" id="KW-0349">Heme</keyword>
<feature type="binding site" evidence="11">
    <location>
        <position position="333"/>
    </location>
    <ligand>
        <name>pyrroloquinoline quinone</name>
        <dbReference type="ChEBI" id="CHEBI:58442"/>
    </ligand>
</feature>
<evidence type="ECO:0000259" key="14">
    <source>
        <dbReference type="PROSITE" id="PS51007"/>
    </source>
</evidence>
<evidence type="ECO:0000256" key="10">
    <source>
        <dbReference type="PIRSR" id="PIRSR617512-1"/>
    </source>
</evidence>
<dbReference type="Pfam" id="PF01011">
    <property type="entry name" value="PQQ"/>
    <property type="match status" value="2"/>
</dbReference>
<feature type="binding site" description="axial binding residue" evidence="12">
    <location>
        <position position="610"/>
    </location>
    <ligand>
        <name>heme c</name>
        <dbReference type="ChEBI" id="CHEBI:61717"/>
    </ligand>
    <ligandPart>
        <name>Fe</name>
        <dbReference type="ChEBI" id="CHEBI:18248"/>
    </ligandPart>
</feature>
<evidence type="ECO:0000256" key="9">
    <source>
        <dbReference type="ARBA" id="ARBA00023157"/>
    </source>
</evidence>
<evidence type="ECO:0000256" key="4">
    <source>
        <dbReference type="ARBA" id="ARBA00022729"/>
    </source>
</evidence>
<dbReference type="SUPFAM" id="SSF50998">
    <property type="entry name" value="Quinoprotein alcohol dehydrogenase-like"/>
    <property type="match status" value="1"/>
</dbReference>
<dbReference type="STRING" id="13690.AX777_12075"/>
<feature type="binding site" evidence="11">
    <location>
        <position position="122"/>
    </location>
    <ligand>
        <name>pyrroloquinoline quinone</name>
        <dbReference type="ChEBI" id="CHEBI:58442"/>
    </ligand>
</feature>
<dbReference type="eggNOG" id="COG2010">
    <property type="taxonomic scope" value="Bacteria"/>
</dbReference>
<gene>
    <name evidence="15" type="ORF">CP98_02519</name>
</gene>
<dbReference type="SUPFAM" id="SSF46626">
    <property type="entry name" value="Cytochrome c"/>
    <property type="match status" value="1"/>
</dbReference>
<dbReference type="RefSeq" id="WP_037519813.1">
    <property type="nucleotide sequence ID" value="NZ_JGVR01000015.1"/>
</dbReference>
<feature type="binding site" description="covalent" evidence="11">
    <location>
        <position position="609"/>
    </location>
    <ligand>
        <name>heme c</name>
        <dbReference type="ChEBI" id="CHEBI:61717"/>
    </ligand>
</feature>
<dbReference type="Gene3D" id="1.10.760.10">
    <property type="entry name" value="Cytochrome c-like domain"/>
    <property type="match status" value="1"/>
</dbReference>